<evidence type="ECO:0000259" key="3">
    <source>
        <dbReference type="Pfam" id="PF01425"/>
    </source>
</evidence>
<comment type="similarity">
    <text evidence="1">Belongs to the amidase family.</text>
</comment>
<dbReference type="InterPro" id="IPR036928">
    <property type="entry name" value="AS_sf"/>
</dbReference>
<reference evidence="4 5" key="1">
    <citation type="submission" date="2020-05" db="EMBL/GenBank/DDBJ databases">
        <title>Comparative genomic analysis of denitrifying bacteria from Halomonas genus.</title>
        <authorList>
            <person name="Wang L."/>
            <person name="Shao Z."/>
        </authorList>
    </citation>
    <scope>NUCLEOTIDE SEQUENCE [LARGE SCALE GENOMIC DNA]</scope>
    <source>
        <strain evidence="4 5">A4</strain>
    </source>
</reference>
<feature type="compositionally biased region" description="Basic and acidic residues" evidence="2">
    <location>
        <begin position="514"/>
        <end position="523"/>
    </location>
</feature>
<name>A0ABS9PA52_9GAMM</name>
<dbReference type="EMBL" id="JABFUC010000010">
    <property type="protein sequence ID" value="MCG6658652.1"/>
    <property type="molecule type" value="Genomic_DNA"/>
</dbReference>
<feature type="domain" description="Amidase" evidence="3">
    <location>
        <begin position="27"/>
        <end position="479"/>
    </location>
</feature>
<dbReference type="PANTHER" id="PTHR11895">
    <property type="entry name" value="TRANSAMIDASE"/>
    <property type="match status" value="1"/>
</dbReference>
<comment type="caution">
    <text evidence="4">The sequence shown here is derived from an EMBL/GenBank/DDBJ whole genome shotgun (WGS) entry which is preliminary data.</text>
</comment>
<dbReference type="InterPro" id="IPR000120">
    <property type="entry name" value="Amidase"/>
</dbReference>
<evidence type="ECO:0000313" key="5">
    <source>
        <dbReference type="Proteomes" id="UP000814385"/>
    </source>
</evidence>
<dbReference type="PROSITE" id="PS00571">
    <property type="entry name" value="AMIDASES"/>
    <property type="match status" value="1"/>
</dbReference>
<dbReference type="InterPro" id="IPR020556">
    <property type="entry name" value="Amidase_CS"/>
</dbReference>
<dbReference type="PANTHER" id="PTHR11895:SF7">
    <property type="entry name" value="GLUTAMYL-TRNA(GLN) AMIDOTRANSFERASE SUBUNIT A, MITOCHONDRIAL"/>
    <property type="match status" value="1"/>
</dbReference>
<dbReference type="Pfam" id="PF01425">
    <property type="entry name" value="Amidase"/>
    <property type="match status" value="1"/>
</dbReference>
<dbReference type="Gene3D" id="3.90.1300.10">
    <property type="entry name" value="Amidase signature (AS) domain"/>
    <property type="match status" value="1"/>
</dbReference>
<evidence type="ECO:0000256" key="2">
    <source>
        <dbReference type="SAM" id="MobiDB-lite"/>
    </source>
</evidence>
<evidence type="ECO:0000313" key="4">
    <source>
        <dbReference type="EMBL" id="MCG6658652.1"/>
    </source>
</evidence>
<gene>
    <name evidence="4" type="ORF">HOP52_12905</name>
</gene>
<sequence length="529" mass="56250">MESHDYRRYDALGLAALIRSRQVSRDEVFQAACATIEAQNPSLGAVVRTRFARARREGERVAESAPFAGVPTLTKDLLMAIEGEPLAFGSAALADWQPAQDSTLVARLREAGLAILGQTATPELGLMGITEPRAFPHPVNPWRPTHSPGGSSGGAACAVAAGLVPLAMAGDGGGSIRIPASYCGLFGLKPSRGRVPLGPMFAEVWQGAVVEHALTRSVRDSAALLDAVNGMDPGSPWPLPRETGFLAATERPPGPLRVAVSLGEPLGRALGTRLDPEARRAVERAAEQFAALGHHVEWADPPVDGERLADSYLTLYLGHLSADLAWISAQTGVSVSRLAIEPSTRAIGRLGRRLPVRDYELAKRHWNDVARAMAGFHRRFDVLLMPVAAAPAPRRGELYPPPARERLMALLALPGMPSLALKAGLLKRLARDALARTPFTQLANLTGQPAMSLPLHITTDGLPVGVQVLGAMGDERRLLALAAQVEADTPWAHHLPCPAVRAMAVTDSAIAKGAGDRPERGSEDQGWPR</sequence>
<organism evidence="4 5">
    <name type="scientific">Billgrantia campisalis</name>
    <dbReference type="NCBI Taxonomy" id="74661"/>
    <lineage>
        <taxon>Bacteria</taxon>
        <taxon>Pseudomonadati</taxon>
        <taxon>Pseudomonadota</taxon>
        <taxon>Gammaproteobacteria</taxon>
        <taxon>Oceanospirillales</taxon>
        <taxon>Halomonadaceae</taxon>
        <taxon>Billgrantia</taxon>
    </lineage>
</organism>
<feature type="region of interest" description="Disordered" evidence="2">
    <location>
        <begin position="510"/>
        <end position="529"/>
    </location>
</feature>
<dbReference type="RefSeq" id="WP_238977801.1">
    <property type="nucleotide sequence ID" value="NZ_JABFUC010000010.1"/>
</dbReference>
<dbReference type="Proteomes" id="UP000814385">
    <property type="component" value="Unassembled WGS sequence"/>
</dbReference>
<protein>
    <submittedName>
        <fullName evidence="4">Amidase</fullName>
    </submittedName>
</protein>
<dbReference type="SUPFAM" id="SSF75304">
    <property type="entry name" value="Amidase signature (AS) enzymes"/>
    <property type="match status" value="1"/>
</dbReference>
<evidence type="ECO:0000256" key="1">
    <source>
        <dbReference type="ARBA" id="ARBA00009199"/>
    </source>
</evidence>
<dbReference type="InterPro" id="IPR023631">
    <property type="entry name" value="Amidase_dom"/>
</dbReference>
<accession>A0ABS9PA52</accession>
<proteinExistence type="inferred from homology"/>
<keyword evidence="5" id="KW-1185">Reference proteome</keyword>